<dbReference type="Gene3D" id="3.40.50.12780">
    <property type="entry name" value="N-terminal domain of ligase-like"/>
    <property type="match status" value="1"/>
</dbReference>
<comment type="caution">
    <text evidence="3">The sequence shown here is derived from an EMBL/GenBank/DDBJ whole genome shotgun (WGS) entry which is preliminary data.</text>
</comment>
<reference evidence="3 4" key="1">
    <citation type="journal article" date="2017" name="Nat. Ecol. Evol.">
        <title>Scallop genome provides insights into evolution of bilaterian karyotype and development.</title>
        <authorList>
            <person name="Wang S."/>
            <person name="Zhang J."/>
            <person name="Jiao W."/>
            <person name="Li J."/>
            <person name="Xun X."/>
            <person name="Sun Y."/>
            <person name="Guo X."/>
            <person name="Huan P."/>
            <person name="Dong B."/>
            <person name="Zhang L."/>
            <person name="Hu X."/>
            <person name="Sun X."/>
            <person name="Wang J."/>
            <person name="Zhao C."/>
            <person name="Wang Y."/>
            <person name="Wang D."/>
            <person name="Huang X."/>
            <person name="Wang R."/>
            <person name="Lv J."/>
            <person name="Li Y."/>
            <person name="Zhang Z."/>
            <person name="Liu B."/>
            <person name="Lu W."/>
            <person name="Hui Y."/>
            <person name="Liang J."/>
            <person name="Zhou Z."/>
            <person name="Hou R."/>
            <person name="Li X."/>
            <person name="Liu Y."/>
            <person name="Li H."/>
            <person name="Ning X."/>
            <person name="Lin Y."/>
            <person name="Zhao L."/>
            <person name="Xing Q."/>
            <person name="Dou J."/>
            <person name="Li Y."/>
            <person name="Mao J."/>
            <person name="Guo H."/>
            <person name="Dou H."/>
            <person name="Li T."/>
            <person name="Mu C."/>
            <person name="Jiang W."/>
            <person name="Fu Q."/>
            <person name="Fu X."/>
            <person name="Miao Y."/>
            <person name="Liu J."/>
            <person name="Yu Q."/>
            <person name="Li R."/>
            <person name="Liao H."/>
            <person name="Li X."/>
            <person name="Kong Y."/>
            <person name="Jiang Z."/>
            <person name="Chourrout D."/>
            <person name="Li R."/>
            <person name="Bao Z."/>
        </authorList>
    </citation>
    <scope>NUCLEOTIDE SEQUENCE [LARGE SCALE GENOMIC DNA]</scope>
    <source>
        <strain evidence="3 4">PY_sf001</strain>
    </source>
</reference>
<organism evidence="3 4">
    <name type="scientific">Mizuhopecten yessoensis</name>
    <name type="common">Japanese scallop</name>
    <name type="synonym">Patinopecten yessoensis</name>
    <dbReference type="NCBI Taxonomy" id="6573"/>
    <lineage>
        <taxon>Eukaryota</taxon>
        <taxon>Metazoa</taxon>
        <taxon>Spiralia</taxon>
        <taxon>Lophotrochozoa</taxon>
        <taxon>Mollusca</taxon>
        <taxon>Bivalvia</taxon>
        <taxon>Autobranchia</taxon>
        <taxon>Pteriomorphia</taxon>
        <taxon>Pectinida</taxon>
        <taxon>Pectinoidea</taxon>
        <taxon>Pectinidae</taxon>
        <taxon>Mizuhopecten</taxon>
    </lineage>
</organism>
<dbReference type="GO" id="GO:0016874">
    <property type="term" value="F:ligase activity"/>
    <property type="evidence" value="ECO:0007669"/>
    <property type="project" value="UniProtKB-KW"/>
</dbReference>
<dbReference type="Proteomes" id="UP000242188">
    <property type="component" value="Unassembled WGS sequence"/>
</dbReference>
<dbReference type="Gene3D" id="3.30.300.30">
    <property type="match status" value="1"/>
</dbReference>
<dbReference type="OrthoDB" id="10253869at2759"/>
<protein>
    <submittedName>
        <fullName evidence="3">Long-chain-fatty-acid--CoA ligase FadD13</fullName>
    </submittedName>
</protein>
<dbReference type="InterPro" id="IPR000873">
    <property type="entry name" value="AMP-dep_synth/lig_dom"/>
</dbReference>
<evidence type="ECO:0000259" key="2">
    <source>
        <dbReference type="Pfam" id="PF13193"/>
    </source>
</evidence>
<dbReference type="EMBL" id="NEDP02002206">
    <property type="protein sequence ID" value="OWF51561.1"/>
    <property type="molecule type" value="Genomic_DNA"/>
</dbReference>
<dbReference type="SUPFAM" id="SSF56801">
    <property type="entry name" value="Acetyl-CoA synthetase-like"/>
    <property type="match status" value="1"/>
</dbReference>
<name>A0A210QS61_MIZYE</name>
<feature type="domain" description="AMP-dependent synthetase/ligase" evidence="1">
    <location>
        <begin position="26"/>
        <end position="396"/>
    </location>
</feature>
<evidence type="ECO:0000259" key="1">
    <source>
        <dbReference type="Pfam" id="PF00501"/>
    </source>
</evidence>
<dbReference type="InterPro" id="IPR020845">
    <property type="entry name" value="AMP-binding_CS"/>
</dbReference>
<evidence type="ECO:0000313" key="4">
    <source>
        <dbReference type="Proteomes" id="UP000242188"/>
    </source>
</evidence>
<sequence>MEDLSYLSCPNPAQLRYKSINEVLHERTMESPDKEIVIQRSIGGGRRSLTYRELLNRSTGIAKYLVTKGIGAGDRVAIIGPNSNEWIIAEFAIFLTGAVAVPINKTSESVPEMMKLLKASQSKAVLFDPESDEEFMSEMDASFNSDEDKLDVLLLQKSALSFLPSLNDVTITTNETSIVLPRIQPESSAMIYTTSGSTGVPKMVEMTHLAIVNASYIAYLGTGGDRPSAKCYNDGLFTWIGGSPIFSILNGNARVFADIAIGLKKEQLMAVWNIIISEQCTNAIFFPHTVLDLIENQDDILKKGYKMYAIATGGQMINKHLSEVCGKLTEKLFLDYGSTEAGIVSFTELKLETDVGYVGPLFPGYEVKVIGDNDDTLTRGHLGEILIKSPFMLKSYRNAYKLNEECFTDGGWFRTGDIGIITMEGRLFVKGKSTDVIKRGGVTVLASVVETAMIQLPEVREIVVLAVPDVRLFEEICACVVLEVDSNITEVELDRKCRMTLGDNVLGSAPSYLLRFDAFPRLRNGKSDKVLIKKLAMERLKFD</sequence>
<dbReference type="AlphaFoldDB" id="A0A210QS61"/>
<dbReference type="PANTHER" id="PTHR42814">
    <property type="entry name" value="AMP-BINDING DOMAIN-CONTAINING PROTEIN"/>
    <property type="match status" value="1"/>
</dbReference>
<proteinExistence type="predicted"/>
<keyword evidence="4" id="KW-1185">Reference proteome</keyword>
<gene>
    <name evidence="3" type="ORF">KP79_PYT24360</name>
</gene>
<accession>A0A210QS61</accession>
<dbReference type="Pfam" id="PF13193">
    <property type="entry name" value="AMP-binding_C"/>
    <property type="match status" value="1"/>
</dbReference>
<feature type="domain" description="AMP-binding enzyme C-terminal" evidence="2">
    <location>
        <begin position="449"/>
        <end position="526"/>
    </location>
</feature>
<dbReference type="PROSITE" id="PS00455">
    <property type="entry name" value="AMP_BINDING"/>
    <property type="match status" value="1"/>
</dbReference>
<dbReference type="InterPro" id="IPR042099">
    <property type="entry name" value="ANL_N_sf"/>
</dbReference>
<dbReference type="InterPro" id="IPR025110">
    <property type="entry name" value="AMP-bd_C"/>
</dbReference>
<dbReference type="InterPro" id="IPR045851">
    <property type="entry name" value="AMP-bd_C_sf"/>
</dbReference>
<dbReference type="STRING" id="6573.A0A210QS61"/>
<dbReference type="PANTHER" id="PTHR42814:SF3">
    <property type="entry name" value="BETA-N-ACETYLHEXOSAMINIDASE"/>
    <property type="match status" value="1"/>
</dbReference>
<evidence type="ECO:0000313" key="3">
    <source>
        <dbReference type="EMBL" id="OWF51561.1"/>
    </source>
</evidence>
<keyword evidence="3" id="KW-0436">Ligase</keyword>
<dbReference type="Pfam" id="PF00501">
    <property type="entry name" value="AMP-binding"/>
    <property type="match status" value="1"/>
</dbReference>